<protein>
    <submittedName>
        <fullName evidence="1">Uncharacterized protein</fullName>
    </submittedName>
</protein>
<gene>
    <name evidence="1" type="ORF">LCGC14_1302620</name>
</gene>
<comment type="caution">
    <text evidence="1">The sequence shown here is derived from an EMBL/GenBank/DDBJ whole genome shotgun (WGS) entry which is preliminary data.</text>
</comment>
<dbReference type="AlphaFoldDB" id="A0A0F9KPJ5"/>
<sequence>MRKPSKKRLALLNLINDYGTKERNGWVYFPSFSPLQLERYGLSVYDKATITCTEKANLIETKWGGMSGRLTELGADLIKKKPGPSDRALL</sequence>
<name>A0A0F9KPJ5_9ZZZZ</name>
<organism evidence="1">
    <name type="scientific">marine sediment metagenome</name>
    <dbReference type="NCBI Taxonomy" id="412755"/>
    <lineage>
        <taxon>unclassified sequences</taxon>
        <taxon>metagenomes</taxon>
        <taxon>ecological metagenomes</taxon>
    </lineage>
</organism>
<accession>A0A0F9KPJ5</accession>
<evidence type="ECO:0000313" key="1">
    <source>
        <dbReference type="EMBL" id="KKM84114.1"/>
    </source>
</evidence>
<proteinExistence type="predicted"/>
<reference evidence="1" key="1">
    <citation type="journal article" date="2015" name="Nature">
        <title>Complex archaea that bridge the gap between prokaryotes and eukaryotes.</title>
        <authorList>
            <person name="Spang A."/>
            <person name="Saw J.H."/>
            <person name="Jorgensen S.L."/>
            <person name="Zaremba-Niedzwiedzka K."/>
            <person name="Martijn J."/>
            <person name="Lind A.E."/>
            <person name="van Eijk R."/>
            <person name="Schleper C."/>
            <person name="Guy L."/>
            <person name="Ettema T.J."/>
        </authorList>
    </citation>
    <scope>NUCLEOTIDE SEQUENCE</scope>
</reference>
<dbReference type="EMBL" id="LAZR01007614">
    <property type="protein sequence ID" value="KKM84114.1"/>
    <property type="molecule type" value="Genomic_DNA"/>
</dbReference>